<evidence type="ECO:0000313" key="1">
    <source>
        <dbReference type="EMBL" id="HHM02243.1"/>
    </source>
</evidence>
<comment type="caution">
    <text evidence="1">The sequence shown here is derived from an EMBL/GenBank/DDBJ whole genome shotgun (WGS) entry which is preliminary data.</text>
</comment>
<gene>
    <name evidence="1" type="ORF">ENJ15_04465</name>
</gene>
<protein>
    <submittedName>
        <fullName evidence="1">Uncharacterized protein</fullName>
    </submittedName>
</protein>
<dbReference type="EMBL" id="DRLI01000168">
    <property type="protein sequence ID" value="HHM02243.1"/>
    <property type="molecule type" value="Genomic_DNA"/>
</dbReference>
<dbReference type="Proteomes" id="UP000885771">
    <property type="component" value="Unassembled WGS sequence"/>
</dbReference>
<reference evidence="1" key="1">
    <citation type="journal article" date="2020" name="mSystems">
        <title>Genome- and Community-Level Interaction Insights into Carbon Utilization and Element Cycling Functions of Hydrothermarchaeota in Hydrothermal Sediment.</title>
        <authorList>
            <person name="Zhou Z."/>
            <person name="Liu Y."/>
            <person name="Xu W."/>
            <person name="Pan J."/>
            <person name="Luo Z.H."/>
            <person name="Li M."/>
        </authorList>
    </citation>
    <scope>NUCLEOTIDE SEQUENCE [LARGE SCALE GENOMIC DNA]</scope>
    <source>
        <strain evidence="1">HyVt-460</strain>
    </source>
</reference>
<organism evidence="1">
    <name type="scientific">Caldithrix abyssi</name>
    <dbReference type="NCBI Taxonomy" id="187145"/>
    <lineage>
        <taxon>Bacteria</taxon>
        <taxon>Pseudomonadati</taxon>
        <taxon>Calditrichota</taxon>
        <taxon>Calditrichia</taxon>
        <taxon>Calditrichales</taxon>
        <taxon>Calditrichaceae</taxon>
        <taxon>Caldithrix</taxon>
    </lineage>
</organism>
<name>A0A7V5VF14_CALAY</name>
<dbReference type="AlphaFoldDB" id="A0A7V5VF14"/>
<proteinExistence type="predicted"/>
<accession>A0A7V5VF14</accession>
<sequence>MADDKKTQGKKVKIYTPNPAFKGVREGVTFEDGVGLADEAAARVLIRDYGYSKNRPKSEEKDA</sequence>